<dbReference type="AlphaFoldDB" id="A0A5C7FH96"/>
<dbReference type="EMBL" id="CP144914">
    <property type="protein sequence ID" value="WWD79521.1"/>
    <property type="molecule type" value="Genomic_DNA"/>
</dbReference>
<accession>A0A5C7FH96</accession>
<name>A0A5C7FH96_9BACI</name>
<proteinExistence type="predicted"/>
<evidence type="ECO:0000313" key="2">
    <source>
        <dbReference type="Proteomes" id="UP000321816"/>
    </source>
</evidence>
<dbReference type="OrthoDB" id="2914959at2"/>
<organism evidence="1 2">
    <name type="scientific">Alkalicoccus halolimnae</name>
    <dbReference type="NCBI Taxonomy" id="1667239"/>
    <lineage>
        <taxon>Bacteria</taxon>
        <taxon>Bacillati</taxon>
        <taxon>Bacillota</taxon>
        <taxon>Bacilli</taxon>
        <taxon>Bacillales</taxon>
        <taxon>Bacillaceae</taxon>
        <taxon>Alkalicoccus</taxon>
    </lineage>
</organism>
<dbReference type="Proteomes" id="UP000321816">
    <property type="component" value="Chromosome"/>
</dbReference>
<dbReference type="RefSeq" id="WP_147804376.1">
    <property type="nucleotide sequence ID" value="NZ_CP144914.1"/>
</dbReference>
<keyword evidence="2" id="KW-1185">Reference proteome</keyword>
<dbReference type="KEGG" id="ahal:FTX54_014140"/>
<gene>
    <name evidence="1" type="ORF">FTX54_014140</name>
</gene>
<reference evidence="1 2" key="1">
    <citation type="submission" date="2024-01" db="EMBL/GenBank/DDBJ databases">
        <title>Complete Genome Sequence of Alkalicoccus halolimnae BZ-SZ-XJ29T, a Moderately Halophilic Bacterium Isolated from a Salt Lake.</title>
        <authorList>
            <person name="Zhao B."/>
        </authorList>
    </citation>
    <scope>NUCLEOTIDE SEQUENCE [LARGE SCALE GENOMIC DNA]</scope>
    <source>
        <strain evidence="1 2">BZ-SZ-XJ29</strain>
    </source>
</reference>
<evidence type="ECO:0000313" key="1">
    <source>
        <dbReference type="EMBL" id="WWD79521.1"/>
    </source>
</evidence>
<sequence>MTEIELLKVVIRRLAKLEKSIIKQDDLYDISEQLDEQADALRDLHATLAEFKGAVDSHHIENVNSDDMLLRSILHQTTDK</sequence>
<protein>
    <submittedName>
        <fullName evidence="1">Uncharacterized protein</fullName>
    </submittedName>
</protein>